<dbReference type="Proteomes" id="UP000325315">
    <property type="component" value="Unassembled WGS sequence"/>
</dbReference>
<gene>
    <name evidence="2" type="ORF">EPI10_031168</name>
</gene>
<reference evidence="3" key="1">
    <citation type="journal article" date="2019" name="Plant Biotechnol. J.">
        <title>Genome sequencing of the Australian wild diploid species Gossypium australe highlights disease resistance and delayed gland morphogenesis.</title>
        <authorList>
            <person name="Cai Y."/>
            <person name="Cai X."/>
            <person name="Wang Q."/>
            <person name="Wang P."/>
            <person name="Zhang Y."/>
            <person name="Cai C."/>
            <person name="Xu Y."/>
            <person name="Wang K."/>
            <person name="Zhou Z."/>
            <person name="Wang C."/>
            <person name="Geng S."/>
            <person name="Li B."/>
            <person name="Dong Q."/>
            <person name="Hou Y."/>
            <person name="Wang H."/>
            <person name="Ai P."/>
            <person name="Liu Z."/>
            <person name="Yi F."/>
            <person name="Sun M."/>
            <person name="An G."/>
            <person name="Cheng J."/>
            <person name="Zhang Y."/>
            <person name="Shi Q."/>
            <person name="Xie Y."/>
            <person name="Shi X."/>
            <person name="Chang Y."/>
            <person name="Huang F."/>
            <person name="Chen Y."/>
            <person name="Hong S."/>
            <person name="Mi L."/>
            <person name="Sun Q."/>
            <person name="Zhang L."/>
            <person name="Zhou B."/>
            <person name="Peng R."/>
            <person name="Zhang X."/>
            <person name="Liu F."/>
        </authorList>
    </citation>
    <scope>NUCLEOTIDE SEQUENCE [LARGE SCALE GENOMIC DNA]</scope>
    <source>
        <strain evidence="3">cv. PA1801</strain>
    </source>
</reference>
<feature type="domain" description="Retrotransposon gag" evidence="1">
    <location>
        <begin position="31"/>
        <end position="105"/>
    </location>
</feature>
<name>A0A5B6X0N6_9ROSI</name>
<sequence length="139" mass="16564">MTEDPSHHLKRFLQLCDTFKYNEVTDEALDSQAPGSIKTWDEFTGKFLQNFFPISKTIQLRREISMFKQFKKGSFTEAWELFKTLIKKCPHHKLTDWLRLQIFYNELDVHLRSRLDGAIGGALMNRTFEDAYELIEVWR</sequence>
<comment type="caution">
    <text evidence="2">The sequence shown here is derived from an EMBL/GenBank/DDBJ whole genome shotgun (WGS) entry which is preliminary data.</text>
</comment>
<dbReference type="PANTHER" id="PTHR33223:SF11">
    <property type="entry name" value="ELEMENT PROTEIN, PUTATIVE-RELATED"/>
    <property type="match status" value="1"/>
</dbReference>
<organism evidence="2 3">
    <name type="scientific">Gossypium australe</name>
    <dbReference type="NCBI Taxonomy" id="47621"/>
    <lineage>
        <taxon>Eukaryota</taxon>
        <taxon>Viridiplantae</taxon>
        <taxon>Streptophyta</taxon>
        <taxon>Embryophyta</taxon>
        <taxon>Tracheophyta</taxon>
        <taxon>Spermatophyta</taxon>
        <taxon>Magnoliopsida</taxon>
        <taxon>eudicotyledons</taxon>
        <taxon>Gunneridae</taxon>
        <taxon>Pentapetalae</taxon>
        <taxon>rosids</taxon>
        <taxon>malvids</taxon>
        <taxon>Malvales</taxon>
        <taxon>Malvaceae</taxon>
        <taxon>Malvoideae</taxon>
        <taxon>Gossypium</taxon>
    </lineage>
</organism>
<proteinExistence type="predicted"/>
<dbReference type="OrthoDB" id="694103at2759"/>
<evidence type="ECO:0000313" key="2">
    <source>
        <dbReference type="EMBL" id="KAA3487338.1"/>
    </source>
</evidence>
<dbReference type="EMBL" id="SMMG02000001">
    <property type="protein sequence ID" value="KAA3487338.1"/>
    <property type="molecule type" value="Genomic_DNA"/>
</dbReference>
<dbReference type="AlphaFoldDB" id="A0A5B6X0N6"/>
<dbReference type="Pfam" id="PF03732">
    <property type="entry name" value="Retrotrans_gag"/>
    <property type="match status" value="1"/>
</dbReference>
<evidence type="ECO:0000259" key="1">
    <source>
        <dbReference type="Pfam" id="PF03732"/>
    </source>
</evidence>
<protein>
    <submittedName>
        <fullName evidence="2">Retrotransposon gag protein</fullName>
    </submittedName>
</protein>
<dbReference type="InterPro" id="IPR005162">
    <property type="entry name" value="Retrotrans_gag_dom"/>
</dbReference>
<keyword evidence="3" id="KW-1185">Reference proteome</keyword>
<accession>A0A5B6X0N6</accession>
<dbReference type="PANTHER" id="PTHR33223">
    <property type="entry name" value="CCHC-TYPE DOMAIN-CONTAINING PROTEIN"/>
    <property type="match status" value="1"/>
</dbReference>
<evidence type="ECO:0000313" key="3">
    <source>
        <dbReference type="Proteomes" id="UP000325315"/>
    </source>
</evidence>